<gene>
    <name evidence="3" type="ORF">UJA718_LOCUS44346</name>
</gene>
<protein>
    <recommendedName>
        <fullName evidence="2">Peptidase S1 domain-containing protein</fullName>
    </recommendedName>
</protein>
<dbReference type="SUPFAM" id="SSF50494">
    <property type="entry name" value="Trypsin-like serine proteases"/>
    <property type="match status" value="1"/>
</dbReference>
<evidence type="ECO:0000313" key="4">
    <source>
        <dbReference type="Proteomes" id="UP000663873"/>
    </source>
</evidence>
<dbReference type="InterPro" id="IPR018114">
    <property type="entry name" value="TRYPSIN_HIS"/>
</dbReference>
<dbReference type="Gene3D" id="2.40.10.10">
    <property type="entry name" value="Trypsin-like serine proteases"/>
    <property type="match status" value="1"/>
</dbReference>
<reference evidence="3" key="1">
    <citation type="submission" date="2021-02" db="EMBL/GenBank/DDBJ databases">
        <authorList>
            <person name="Nowell W R."/>
        </authorList>
    </citation>
    <scope>NUCLEOTIDE SEQUENCE</scope>
</reference>
<dbReference type="EMBL" id="CAJOBP010067846">
    <property type="protein sequence ID" value="CAF4872639.1"/>
    <property type="molecule type" value="Genomic_DNA"/>
</dbReference>
<comment type="caution">
    <text evidence="3">The sequence shown here is derived from an EMBL/GenBank/DDBJ whole genome shotgun (WGS) entry which is preliminary data.</text>
</comment>
<evidence type="ECO:0000259" key="2">
    <source>
        <dbReference type="Pfam" id="PF00089"/>
    </source>
</evidence>
<evidence type="ECO:0000256" key="1">
    <source>
        <dbReference type="ARBA" id="ARBA00023157"/>
    </source>
</evidence>
<organism evidence="3 4">
    <name type="scientific">Rotaria socialis</name>
    <dbReference type="NCBI Taxonomy" id="392032"/>
    <lineage>
        <taxon>Eukaryota</taxon>
        <taxon>Metazoa</taxon>
        <taxon>Spiralia</taxon>
        <taxon>Gnathifera</taxon>
        <taxon>Rotifera</taxon>
        <taxon>Eurotatoria</taxon>
        <taxon>Bdelloidea</taxon>
        <taxon>Philodinida</taxon>
        <taxon>Philodinidae</taxon>
        <taxon>Rotaria</taxon>
    </lineage>
</organism>
<keyword evidence="1" id="KW-1015">Disulfide bond</keyword>
<dbReference type="AlphaFoldDB" id="A0A821TLY6"/>
<dbReference type="PROSITE" id="PS00134">
    <property type="entry name" value="TRYPSIN_HIS"/>
    <property type="match status" value="1"/>
</dbReference>
<accession>A0A821TLY6</accession>
<dbReference type="InterPro" id="IPR001254">
    <property type="entry name" value="Trypsin_dom"/>
</dbReference>
<dbReference type="Pfam" id="PF00089">
    <property type="entry name" value="Trypsin"/>
    <property type="match status" value="1"/>
</dbReference>
<feature type="non-terminal residue" evidence="3">
    <location>
        <position position="1"/>
    </location>
</feature>
<feature type="non-terminal residue" evidence="3">
    <location>
        <position position="91"/>
    </location>
</feature>
<dbReference type="GO" id="GO:0006508">
    <property type="term" value="P:proteolysis"/>
    <property type="evidence" value="ECO:0007669"/>
    <property type="project" value="InterPro"/>
</dbReference>
<dbReference type="Proteomes" id="UP000663873">
    <property type="component" value="Unassembled WGS sequence"/>
</dbReference>
<keyword evidence="4" id="KW-1185">Reference proteome</keyword>
<dbReference type="InterPro" id="IPR043504">
    <property type="entry name" value="Peptidase_S1_PA_chymotrypsin"/>
</dbReference>
<evidence type="ECO:0000313" key="3">
    <source>
        <dbReference type="EMBL" id="CAF4872639.1"/>
    </source>
</evidence>
<dbReference type="GO" id="GO:0004252">
    <property type="term" value="F:serine-type endopeptidase activity"/>
    <property type="evidence" value="ECO:0007669"/>
    <property type="project" value="InterPro"/>
</dbReference>
<sequence length="91" mass="9581">TCGCGATPVAITPTRIVGGEDAREHSWSMIASLRLEFPDSHDCGGTILSNSYILTAAHCHTGPVSNPTVGFSIVVGMTHISDSKVIRRTVD</sequence>
<dbReference type="InterPro" id="IPR009003">
    <property type="entry name" value="Peptidase_S1_PA"/>
</dbReference>
<proteinExistence type="predicted"/>
<feature type="domain" description="Peptidase S1" evidence="2">
    <location>
        <begin position="16"/>
        <end position="82"/>
    </location>
</feature>
<dbReference type="PANTHER" id="PTHR24252">
    <property type="entry name" value="ACROSIN-RELATED"/>
    <property type="match status" value="1"/>
</dbReference>
<dbReference type="PANTHER" id="PTHR24252:SF7">
    <property type="entry name" value="HYALIN"/>
    <property type="match status" value="1"/>
</dbReference>
<name>A0A821TLY6_9BILA</name>